<reference evidence="8" key="1">
    <citation type="journal article" date="2014" name="Int. J. Syst. Evol. Microbiol.">
        <title>Complete genome sequence of Corynebacterium casei LMG S-19264T (=DSM 44701T), isolated from a smear-ripened cheese.</title>
        <authorList>
            <consortium name="US DOE Joint Genome Institute (JGI-PGF)"/>
            <person name="Walter F."/>
            <person name="Albersmeier A."/>
            <person name="Kalinowski J."/>
            <person name="Ruckert C."/>
        </authorList>
    </citation>
    <scope>NUCLEOTIDE SEQUENCE</scope>
    <source>
        <strain evidence="8">CGMCC 1.12997</strain>
    </source>
</reference>
<evidence type="ECO:0000256" key="3">
    <source>
        <dbReference type="ARBA" id="ARBA00022781"/>
    </source>
</evidence>
<evidence type="ECO:0000256" key="1">
    <source>
        <dbReference type="ARBA" id="ARBA00004370"/>
    </source>
</evidence>
<dbReference type="NCBIfam" id="TIGR01145">
    <property type="entry name" value="ATP_synt_delta"/>
    <property type="match status" value="1"/>
</dbReference>
<dbReference type="InterPro" id="IPR026015">
    <property type="entry name" value="ATP_synth_OSCP/delta_N_sf"/>
</dbReference>
<organism evidence="8 9">
    <name type="scientific">Edaphobacter dinghuensis</name>
    <dbReference type="NCBI Taxonomy" id="1560005"/>
    <lineage>
        <taxon>Bacteria</taxon>
        <taxon>Pseudomonadati</taxon>
        <taxon>Acidobacteriota</taxon>
        <taxon>Terriglobia</taxon>
        <taxon>Terriglobales</taxon>
        <taxon>Acidobacteriaceae</taxon>
        <taxon>Edaphobacter</taxon>
    </lineage>
</organism>
<comment type="similarity">
    <text evidence="7">Belongs to the ATPase delta chain family.</text>
</comment>
<dbReference type="GO" id="GO:0005886">
    <property type="term" value="C:plasma membrane"/>
    <property type="evidence" value="ECO:0007669"/>
    <property type="project" value="UniProtKB-SubCell"/>
</dbReference>
<evidence type="ECO:0000256" key="2">
    <source>
        <dbReference type="ARBA" id="ARBA00022448"/>
    </source>
</evidence>
<accession>A0A917HF01</accession>
<evidence type="ECO:0000256" key="5">
    <source>
        <dbReference type="ARBA" id="ARBA00023136"/>
    </source>
</evidence>
<comment type="function">
    <text evidence="7">This protein is part of the stalk that links CF(0) to CF(1). It either transmits conformational changes from CF(0) to CF(1) or is implicated in proton conduction.</text>
</comment>
<dbReference type="Proteomes" id="UP000647241">
    <property type="component" value="Unassembled WGS sequence"/>
</dbReference>
<comment type="caution">
    <text evidence="8">The sequence shown here is derived from an EMBL/GenBank/DDBJ whole genome shotgun (WGS) entry which is preliminary data.</text>
</comment>
<keyword evidence="2 7" id="KW-0813">Transport</keyword>
<proteinExistence type="inferred from homology"/>
<reference evidence="8" key="2">
    <citation type="submission" date="2020-09" db="EMBL/GenBank/DDBJ databases">
        <authorList>
            <person name="Sun Q."/>
            <person name="Zhou Y."/>
        </authorList>
    </citation>
    <scope>NUCLEOTIDE SEQUENCE</scope>
    <source>
        <strain evidence="8">CGMCC 1.12997</strain>
    </source>
</reference>
<evidence type="ECO:0000256" key="6">
    <source>
        <dbReference type="ARBA" id="ARBA00023310"/>
    </source>
</evidence>
<dbReference type="EMBL" id="BMGT01000002">
    <property type="protein sequence ID" value="GGG77150.1"/>
    <property type="molecule type" value="Genomic_DNA"/>
</dbReference>
<keyword evidence="5 7" id="KW-0472">Membrane</keyword>
<dbReference type="Pfam" id="PF00213">
    <property type="entry name" value="OSCP"/>
    <property type="match status" value="1"/>
</dbReference>
<dbReference type="GO" id="GO:0046933">
    <property type="term" value="F:proton-transporting ATP synthase activity, rotational mechanism"/>
    <property type="evidence" value="ECO:0007669"/>
    <property type="project" value="UniProtKB-UniRule"/>
</dbReference>
<keyword evidence="7" id="KW-0139">CF(1)</keyword>
<evidence type="ECO:0000256" key="7">
    <source>
        <dbReference type="HAMAP-Rule" id="MF_01416"/>
    </source>
</evidence>
<protein>
    <recommendedName>
        <fullName evidence="7">ATP synthase subunit delta</fullName>
    </recommendedName>
    <alternativeName>
        <fullName evidence="7">ATP synthase F(1) sector subunit delta</fullName>
    </alternativeName>
    <alternativeName>
        <fullName evidence="7">F-type ATPase subunit delta</fullName>
        <shortName evidence="7">F-ATPase subunit delta</shortName>
    </alternativeName>
</protein>
<evidence type="ECO:0000256" key="4">
    <source>
        <dbReference type="ARBA" id="ARBA00023065"/>
    </source>
</evidence>
<keyword evidence="6 7" id="KW-0066">ATP synthesis</keyword>
<dbReference type="RefSeq" id="WP_188554015.1">
    <property type="nucleotide sequence ID" value="NZ_BMGT01000002.1"/>
</dbReference>
<dbReference type="PANTHER" id="PTHR11910">
    <property type="entry name" value="ATP SYNTHASE DELTA CHAIN"/>
    <property type="match status" value="1"/>
</dbReference>
<keyword evidence="4 7" id="KW-0406">Ion transport</keyword>
<dbReference type="InterPro" id="IPR000711">
    <property type="entry name" value="ATPase_OSCP/dsu"/>
</dbReference>
<evidence type="ECO:0000313" key="8">
    <source>
        <dbReference type="EMBL" id="GGG77150.1"/>
    </source>
</evidence>
<sequence length="179" mass="19562">MSALTLRYAHAFASVAASNRLDTNAVQQQLHDFSDTLAGSHELREVLINPSIPGEQKLKVLDAIAGRIGMIPQVRNFIAVIVDHQRLDELDEILVEYHEIADEQLGLAEAEITSAHPLNDEDRAQLEAQVAKVAGGRVRASYRQDATLLGGAVVRIGSTVYDGSLRGQFQQLKQKLVNA</sequence>
<dbReference type="SUPFAM" id="SSF47928">
    <property type="entry name" value="N-terminal domain of the delta subunit of the F1F0-ATP synthase"/>
    <property type="match status" value="1"/>
</dbReference>
<dbReference type="PRINTS" id="PR00125">
    <property type="entry name" value="ATPASEDELTA"/>
</dbReference>
<dbReference type="Gene3D" id="1.10.520.20">
    <property type="entry name" value="N-terminal domain of the delta subunit of the F1F0-ATP synthase"/>
    <property type="match status" value="1"/>
</dbReference>
<comment type="subcellular location">
    <subcellularLocation>
        <location evidence="7">Cell membrane</location>
        <topology evidence="7">Peripheral membrane protein</topology>
    </subcellularLocation>
    <subcellularLocation>
        <location evidence="1">Membrane</location>
    </subcellularLocation>
</comment>
<gene>
    <name evidence="7 8" type="primary">atpH</name>
    <name evidence="8" type="ORF">GCM10011585_20240</name>
</gene>
<keyword evidence="3 7" id="KW-0375">Hydrogen ion transport</keyword>
<name>A0A917HF01_9BACT</name>
<dbReference type="GO" id="GO:0045259">
    <property type="term" value="C:proton-transporting ATP synthase complex"/>
    <property type="evidence" value="ECO:0007669"/>
    <property type="project" value="UniProtKB-KW"/>
</dbReference>
<dbReference type="AlphaFoldDB" id="A0A917HF01"/>
<keyword evidence="7" id="KW-1003">Cell membrane</keyword>
<dbReference type="HAMAP" id="MF_01416">
    <property type="entry name" value="ATP_synth_delta_bact"/>
    <property type="match status" value="1"/>
</dbReference>
<comment type="function">
    <text evidence="7">F(1)F(0) ATP synthase produces ATP from ADP in the presence of a proton or sodium gradient. F-type ATPases consist of two structural domains, F(1) containing the extramembraneous catalytic core and F(0) containing the membrane proton channel, linked together by a central stalk and a peripheral stalk. During catalysis, ATP synthesis in the catalytic domain of F(1) is coupled via a rotary mechanism of the central stalk subunits to proton translocation.</text>
</comment>
<keyword evidence="9" id="KW-1185">Reference proteome</keyword>
<evidence type="ECO:0000313" key="9">
    <source>
        <dbReference type="Proteomes" id="UP000647241"/>
    </source>
</evidence>